<reference evidence="6 7" key="1">
    <citation type="submission" date="2024-03" db="EMBL/GenBank/DDBJ databases">
        <title>Two novel species of the genus Flavobacterium exhibiting potentially degradation of complex polysaccharides.</title>
        <authorList>
            <person name="Lian X."/>
        </authorList>
    </citation>
    <scope>NUCLEOTIDE SEQUENCE [LARGE SCALE GENOMIC DNA]</scope>
    <source>
        <strain evidence="6 7">N6</strain>
    </source>
</reference>
<dbReference type="RefSeq" id="WP_342692108.1">
    <property type="nucleotide sequence ID" value="NZ_JBCGDP010000011.1"/>
</dbReference>
<evidence type="ECO:0000256" key="1">
    <source>
        <dbReference type="ARBA" id="ARBA00004141"/>
    </source>
</evidence>
<protein>
    <submittedName>
        <fullName evidence="6">DoxX family membrane protein</fullName>
    </submittedName>
</protein>
<keyword evidence="4 5" id="KW-0472">Membrane</keyword>
<name>A0ABU9NSG9_9FLAO</name>
<evidence type="ECO:0000256" key="5">
    <source>
        <dbReference type="SAM" id="Phobius"/>
    </source>
</evidence>
<organism evidence="6 7">
    <name type="scientific">Flavobacterium polysaccharolyticum</name>
    <dbReference type="NCBI Taxonomy" id="3133148"/>
    <lineage>
        <taxon>Bacteria</taxon>
        <taxon>Pseudomonadati</taxon>
        <taxon>Bacteroidota</taxon>
        <taxon>Flavobacteriia</taxon>
        <taxon>Flavobacteriales</taxon>
        <taxon>Flavobacteriaceae</taxon>
        <taxon>Flavobacterium</taxon>
    </lineage>
</organism>
<dbReference type="EMBL" id="JBCGDP010000011">
    <property type="protein sequence ID" value="MEM0577189.1"/>
    <property type="molecule type" value="Genomic_DNA"/>
</dbReference>
<evidence type="ECO:0000256" key="2">
    <source>
        <dbReference type="ARBA" id="ARBA00022692"/>
    </source>
</evidence>
<feature type="transmembrane region" description="Helical" evidence="5">
    <location>
        <begin position="113"/>
        <end position="137"/>
    </location>
</feature>
<dbReference type="Proteomes" id="UP001468798">
    <property type="component" value="Unassembled WGS sequence"/>
</dbReference>
<comment type="subcellular location">
    <subcellularLocation>
        <location evidence="1">Membrane</location>
        <topology evidence="1">Multi-pass membrane protein</topology>
    </subcellularLocation>
</comment>
<evidence type="ECO:0000313" key="6">
    <source>
        <dbReference type="EMBL" id="MEM0577189.1"/>
    </source>
</evidence>
<sequence length="147" mass="16857">METQLKTFYSQFSRKIDVYSATLLRVSLAIVYIWFGALKVFETSPAEELVQETVYWLEPSIFIPLLGVAEMMIGFGLLIKKWTPIVILLLLLHMFVTFFPIVIVPRLCFNTTLFYPTLIGQYIVKNLVLIAAALTIIGKHHQKQSMT</sequence>
<evidence type="ECO:0000313" key="7">
    <source>
        <dbReference type="Proteomes" id="UP001468798"/>
    </source>
</evidence>
<proteinExistence type="predicted"/>
<accession>A0ABU9NSG9</accession>
<comment type="caution">
    <text evidence="6">The sequence shown here is derived from an EMBL/GenBank/DDBJ whole genome shotgun (WGS) entry which is preliminary data.</text>
</comment>
<feature type="transmembrane region" description="Helical" evidence="5">
    <location>
        <begin position="21"/>
        <end position="41"/>
    </location>
</feature>
<feature type="transmembrane region" description="Helical" evidence="5">
    <location>
        <begin position="61"/>
        <end position="79"/>
    </location>
</feature>
<dbReference type="InterPro" id="IPR032808">
    <property type="entry name" value="DoxX"/>
</dbReference>
<evidence type="ECO:0000256" key="4">
    <source>
        <dbReference type="ARBA" id="ARBA00023136"/>
    </source>
</evidence>
<keyword evidence="7" id="KW-1185">Reference proteome</keyword>
<keyword evidence="2 5" id="KW-0812">Transmembrane</keyword>
<gene>
    <name evidence="6" type="ORF">WFZ86_11835</name>
</gene>
<keyword evidence="3 5" id="KW-1133">Transmembrane helix</keyword>
<feature type="transmembrane region" description="Helical" evidence="5">
    <location>
        <begin position="86"/>
        <end position="107"/>
    </location>
</feature>
<evidence type="ECO:0000256" key="3">
    <source>
        <dbReference type="ARBA" id="ARBA00022989"/>
    </source>
</evidence>
<dbReference type="Pfam" id="PF07681">
    <property type="entry name" value="DoxX"/>
    <property type="match status" value="1"/>
</dbReference>